<evidence type="ECO:0000256" key="12">
    <source>
        <dbReference type="PROSITE-ProRule" id="PRU00104"/>
    </source>
</evidence>
<evidence type="ECO:0000256" key="11">
    <source>
        <dbReference type="PIRSR" id="PIRSR001569-1"/>
    </source>
</evidence>
<dbReference type="GO" id="GO:0061630">
    <property type="term" value="F:ubiquitin protein ligase activity"/>
    <property type="evidence" value="ECO:0007669"/>
    <property type="project" value="UniProtKB-EC"/>
</dbReference>
<dbReference type="GO" id="GO:0007398">
    <property type="term" value="P:ectoderm development"/>
    <property type="evidence" value="ECO:0007669"/>
    <property type="project" value="UniProtKB-ARBA"/>
</dbReference>
<evidence type="ECO:0000313" key="18">
    <source>
        <dbReference type="EMBL" id="JAG73818.1"/>
    </source>
</evidence>
<dbReference type="GO" id="GO:0005737">
    <property type="term" value="C:cytoplasm"/>
    <property type="evidence" value="ECO:0007669"/>
    <property type="project" value="UniProtKB-ARBA"/>
</dbReference>
<dbReference type="GO" id="GO:0030514">
    <property type="term" value="P:negative regulation of BMP signaling pathway"/>
    <property type="evidence" value="ECO:0007669"/>
    <property type="project" value="TreeGrafter"/>
</dbReference>
<evidence type="ECO:0000256" key="7">
    <source>
        <dbReference type="ARBA" id="ARBA00022782"/>
    </source>
</evidence>
<dbReference type="GeneID" id="105268860"/>
<dbReference type="FunFam" id="2.20.70.10:FF:000017">
    <property type="entry name" value="E3 ubiquitin-protein ligase"/>
    <property type="match status" value="1"/>
</dbReference>
<feature type="region of interest" description="Disordered" evidence="13">
    <location>
        <begin position="419"/>
        <end position="470"/>
    </location>
</feature>
<dbReference type="Proteomes" id="UP000694866">
    <property type="component" value="Unplaced"/>
</dbReference>
<feature type="compositionally biased region" description="Polar residues" evidence="13">
    <location>
        <begin position="244"/>
        <end position="258"/>
    </location>
</feature>
<evidence type="ECO:0000313" key="17">
    <source>
        <dbReference type="EMBL" id="JAG70264.1"/>
    </source>
</evidence>
<dbReference type="Pfam" id="PF00168">
    <property type="entry name" value="C2"/>
    <property type="match status" value="1"/>
</dbReference>
<dbReference type="Gene3D" id="2.20.70.10">
    <property type="match status" value="3"/>
</dbReference>
<evidence type="ECO:0000313" key="20">
    <source>
        <dbReference type="RefSeq" id="XP_011307028.1"/>
    </source>
</evidence>
<name>A0A0C9RB03_9HYME</name>
<dbReference type="InterPro" id="IPR035983">
    <property type="entry name" value="Hect_E3_ubiquitin_ligase"/>
</dbReference>
<dbReference type="InterPro" id="IPR050409">
    <property type="entry name" value="E3_ubiq-protein_ligase"/>
</dbReference>
<dbReference type="FunFam" id="3.90.1750.10:FF:000079">
    <property type="entry name" value="E3 ubiquitin-protein ligase"/>
    <property type="match status" value="1"/>
</dbReference>
<organism evidence="18">
    <name type="scientific">Fopius arisanus</name>
    <dbReference type="NCBI Taxonomy" id="64838"/>
    <lineage>
        <taxon>Eukaryota</taxon>
        <taxon>Metazoa</taxon>
        <taxon>Ecdysozoa</taxon>
        <taxon>Arthropoda</taxon>
        <taxon>Hexapoda</taxon>
        <taxon>Insecta</taxon>
        <taxon>Pterygota</taxon>
        <taxon>Neoptera</taxon>
        <taxon>Endopterygota</taxon>
        <taxon>Hymenoptera</taxon>
        <taxon>Apocrita</taxon>
        <taxon>Ichneumonoidea</taxon>
        <taxon>Braconidae</taxon>
        <taxon>Opiinae</taxon>
        <taxon>Fopius</taxon>
    </lineage>
</organism>
<feature type="region of interest" description="Disordered" evidence="13">
    <location>
        <begin position="196"/>
        <end position="335"/>
    </location>
</feature>
<evidence type="ECO:0000256" key="5">
    <source>
        <dbReference type="ARBA" id="ARBA00022679"/>
    </source>
</evidence>
<dbReference type="AlphaFoldDB" id="A0A0C9RB03"/>
<reference evidence="18" key="1">
    <citation type="submission" date="2015-01" db="EMBL/GenBank/DDBJ databases">
        <title>Transcriptome Assembly of Fopius arisanus.</title>
        <authorList>
            <person name="Geib S."/>
        </authorList>
    </citation>
    <scope>NUCLEOTIDE SEQUENCE</scope>
</reference>
<dbReference type="OrthoDB" id="423283at2759"/>
<keyword evidence="8 10" id="KW-0833">Ubl conjugation pathway</keyword>
<dbReference type="InterPro" id="IPR000569">
    <property type="entry name" value="HECT_dom"/>
</dbReference>
<dbReference type="EMBL" id="GBYB01004051">
    <property type="protein sequence ID" value="JAG73818.1"/>
    <property type="molecule type" value="Transcribed_RNA"/>
</dbReference>
<keyword evidence="5 10" id="KW-0808">Transferase</keyword>
<keyword evidence="6" id="KW-0677">Repeat</keyword>
<evidence type="ECO:0000256" key="4">
    <source>
        <dbReference type="ARBA" id="ARBA00022475"/>
    </source>
</evidence>
<dbReference type="SUPFAM" id="SSF56204">
    <property type="entry name" value="Hect, E3 ligase catalytic domain"/>
    <property type="match status" value="1"/>
</dbReference>
<keyword evidence="19" id="KW-1185">Reference proteome</keyword>
<dbReference type="InterPro" id="IPR000008">
    <property type="entry name" value="C2_dom"/>
</dbReference>
<dbReference type="KEGG" id="fas:105268860"/>
<dbReference type="InterPro" id="IPR024928">
    <property type="entry name" value="E3_ub_ligase_SMURF1"/>
</dbReference>
<accession>A0A9R1U4D3</accession>
<evidence type="ECO:0000256" key="8">
    <source>
        <dbReference type="ARBA" id="ARBA00022786"/>
    </source>
</evidence>
<dbReference type="RefSeq" id="XP_011307028.1">
    <property type="nucleotide sequence ID" value="XM_011308726.1"/>
</dbReference>
<dbReference type="CDD" id="cd08382">
    <property type="entry name" value="C2_Smurf-like"/>
    <property type="match status" value="1"/>
</dbReference>
<dbReference type="GO" id="GO:0005886">
    <property type="term" value="C:plasma membrane"/>
    <property type="evidence" value="ECO:0007669"/>
    <property type="project" value="UniProtKB-SubCell"/>
</dbReference>
<dbReference type="Gene3D" id="2.60.40.150">
    <property type="entry name" value="C2 domain"/>
    <property type="match status" value="1"/>
</dbReference>
<dbReference type="PANTHER" id="PTHR11254:SF395">
    <property type="entry name" value="E3 UBIQUITIN-PROTEIN LIGASE SMURF1"/>
    <property type="match status" value="1"/>
</dbReference>
<dbReference type="PROSITE" id="PS50237">
    <property type="entry name" value="HECT"/>
    <property type="match status" value="1"/>
</dbReference>
<dbReference type="GO" id="GO:0030154">
    <property type="term" value="P:cell differentiation"/>
    <property type="evidence" value="ECO:0007669"/>
    <property type="project" value="UniProtKB-KW"/>
</dbReference>
<comment type="pathway">
    <text evidence="3 10">Protein modification; protein ubiquitination.</text>
</comment>
<evidence type="ECO:0000259" key="14">
    <source>
        <dbReference type="PROSITE" id="PS50004"/>
    </source>
</evidence>
<feature type="compositionally biased region" description="Low complexity" evidence="13">
    <location>
        <begin position="198"/>
        <end position="233"/>
    </location>
</feature>
<sequence length="871" mass="98294">MSNPGGSRRNGATKIRLTILCARNLARKDLFRLPDPFAKVTVDGSGQCHSTDTCKATLDPKWNQHYDLYIGKNDGITISVWNHRKIHKKQGGGFLGCVRILSNTIQRLKDTGYQRLDLCKAHTDDTDVIKGQIVVSLLSRDGHNGAVSNTVGHNAVVDVLGDLSCPTDLPDGWEERRTESGRLYYVNHYTRTTQWIRPNTRPTTAIIPTTPEPPVVSSEPTSPSSSGSPSGPNESPPRPPDTWNDGTPSRTPSRDNSGQNTPRNTPTQTQNTRNTTPPSSGRDRRPRGSEDQNANQNVNQAANRGSSQPRRPSRPNRTRNERRNEPQPSDLPRGYEMRQTQQGQVYFYHVPSGASTWHDPRIPRDLPANELANELGPLPSGWEMRQTPSGRVYFVDHNNRTTQFTDPRLSTQIINNILKRQSSGQPLPQGTSSTPRAENPEVAPTNANQITNSRTITNNNSPTETNNTQTISDLPKELMESELLPKYKRDLVAKLKCLRAELNALQPQSGHCRLEVSRNEIFEESYRIIMKMRPKDMRKRLMVKFRGEEGLDYGGVAREWLYLLSHEMLNPQYGLFQYSRDDNYTLQINPDSGINPEHLSYFHFAGRIIGIAVFHGHHVDGGFTTPFYKMLLNKGITLSDIEGVDPELHRSLTWMLENSIDGVLDAAFSVEHSSFGVLRNHELKPGGKDITVTEENKREYVRLYVNYRFMRGIEQQFLALQKGFHELIPPQLLRPFDERELELVIGGLGTIDINDWKMHTRLKHCTPDTPVVKWFWQIVESYGEEMRARLLQFVTGSSRVPLQGFKALQGSTGAAGPRLFTIHAVDAPCENLPKAHTCFNRIDIPQSYPCYQKMLDKLTQAVEETCGFAVE</sequence>
<dbReference type="CTD" id="36999"/>
<evidence type="ECO:0000313" key="19">
    <source>
        <dbReference type="Proteomes" id="UP000694866"/>
    </source>
</evidence>
<evidence type="ECO:0000256" key="13">
    <source>
        <dbReference type="SAM" id="MobiDB-lite"/>
    </source>
</evidence>
<gene>
    <name evidence="18" type="primary">SMURF2_1</name>
    <name evidence="20" type="synonym">Smurf</name>
    <name evidence="17" type="synonym">SMURF2_0</name>
    <name evidence="18" type="ORF">g.41310</name>
    <name evidence="17" type="ORF">g.41312</name>
</gene>
<feature type="domain" description="WW" evidence="15">
    <location>
        <begin position="376"/>
        <end position="409"/>
    </location>
</feature>
<dbReference type="FunFam" id="2.60.40.150:FF:000024">
    <property type="entry name" value="E3 ubiquitin-protein ligase"/>
    <property type="match status" value="1"/>
</dbReference>
<dbReference type="CDD" id="cd00201">
    <property type="entry name" value="WW"/>
    <property type="match status" value="3"/>
</dbReference>
<reference evidence="20" key="2">
    <citation type="submission" date="2025-04" db="UniProtKB">
        <authorList>
            <consortium name="RefSeq"/>
        </authorList>
    </citation>
    <scope>IDENTIFICATION</scope>
    <source>
        <strain evidence="20">USDA-PBARC FA_bdor</strain>
        <tissue evidence="20">Whole organism</tissue>
    </source>
</reference>
<protein>
    <recommendedName>
        <fullName evidence="10">E3 ubiquitin-protein ligase</fullName>
        <ecNumber evidence="10">2.3.2.26</ecNumber>
    </recommendedName>
</protein>
<dbReference type="SMART" id="SM00119">
    <property type="entry name" value="HECTc"/>
    <property type="match status" value="1"/>
</dbReference>
<feature type="compositionally biased region" description="Low complexity" evidence="13">
    <location>
        <begin position="292"/>
        <end position="310"/>
    </location>
</feature>
<keyword evidence="9" id="KW-0472">Membrane</keyword>
<proteinExistence type="predicted"/>
<feature type="domain" description="HECT" evidence="16">
    <location>
        <begin position="533"/>
        <end position="871"/>
    </location>
</feature>
<comment type="catalytic activity">
    <reaction evidence="1 10">
        <text>S-ubiquitinyl-[E2 ubiquitin-conjugating enzyme]-L-cysteine + [acceptor protein]-L-lysine = [E2 ubiquitin-conjugating enzyme]-L-cysteine + N(6)-ubiquitinyl-[acceptor protein]-L-lysine.</text>
        <dbReference type="EC" id="2.3.2.26"/>
    </reaction>
</comment>
<evidence type="ECO:0000256" key="1">
    <source>
        <dbReference type="ARBA" id="ARBA00000885"/>
    </source>
</evidence>
<dbReference type="Pfam" id="PF00397">
    <property type="entry name" value="WW"/>
    <property type="match status" value="2"/>
</dbReference>
<dbReference type="SMART" id="SM00456">
    <property type="entry name" value="WW"/>
    <property type="match status" value="3"/>
</dbReference>
<dbReference type="UniPathway" id="UPA00143"/>
<feature type="compositionally biased region" description="Basic and acidic residues" evidence="13">
    <location>
        <begin position="281"/>
        <end position="290"/>
    </location>
</feature>
<comment type="subcellular location">
    <subcellularLocation>
        <location evidence="2">Cell membrane</location>
        <topology evidence="2">Peripheral membrane protein</topology>
        <orientation evidence="2">Cytoplasmic side</orientation>
    </subcellularLocation>
</comment>
<feature type="domain" description="WW" evidence="15">
    <location>
        <begin position="329"/>
        <end position="362"/>
    </location>
</feature>
<dbReference type="InterPro" id="IPR036020">
    <property type="entry name" value="WW_dom_sf"/>
</dbReference>
<keyword evidence="7" id="KW-0221">Differentiation</keyword>
<dbReference type="SUPFAM" id="SSF49562">
    <property type="entry name" value="C2 domain (Calcium/lipid-binding domain, CaLB)"/>
    <property type="match status" value="1"/>
</dbReference>
<dbReference type="EMBL" id="GBYB01000497">
    <property type="protein sequence ID" value="JAG70264.1"/>
    <property type="molecule type" value="Transcribed_RNA"/>
</dbReference>
<dbReference type="InterPro" id="IPR001202">
    <property type="entry name" value="WW_dom"/>
</dbReference>
<dbReference type="PIRSF" id="PIRSF001569">
    <property type="entry name" value="E3_ub_ligase_SMURF1"/>
    <property type="match status" value="1"/>
</dbReference>
<evidence type="ECO:0000256" key="3">
    <source>
        <dbReference type="ARBA" id="ARBA00004906"/>
    </source>
</evidence>
<evidence type="ECO:0000256" key="6">
    <source>
        <dbReference type="ARBA" id="ARBA00022737"/>
    </source>
</evidence>
<dbReference type="GO" id="GO:0043161">
    <property type="term" value="P:proteasome-mediated ubiquitin-dependent protein catabolic process"/>
    <property type="evidence" value="ECO:0007669"/>
    <property type="project" value="TreeGrafter"/>
</dbReference>
<feature type="domain" description="C2" evidence="14">
    <location>
        <begin position="1"/>
        <end position="120"/>
    </location>
</feature>
<dbReference type="PROSITE" id="PS50020">
    <property type="entry name" value="WW_DOMAIN_2"/>
    <property type="match status" value="3"/>
</dbReference>
<dbReference type="SUPFAM" id="SSF51045">
    <property type="entry name" value="WW domain"/>
    <property type="match status" value="3"/>
</dbReference>
<accession>A0A0C9RB03</accession>
<dbReference type="PROSITE" id="PS50004">
    <property type="entry name" value="C2"/>
    <property type="match status" value="1"/>
</dbReference>
<evidence type="ECO:0000256" key="10">
    <source>
        <dbReference type="PIRNR" id="PIRNR001569"/>
    </source>
</evidence>
<dbReference type="FunFam" id="3.30.2410.10:FF:000014">
    <property type="entry name" value="E3 ubiquitin-protein ligase SMURF1"/>
    <property type="match status" value="1"/>
</dbReference>
<dbReference type="Gene3D" id="3.30.2410.10">
    <property type="entry name" value="Hect, E3 ligase catalytic domain"/>
    <property type="match status" value="1"/>
</dbReference>
<dbReference type="PROSITE" id="PS01159">
    <property type="entry name" value="WW_DOMAIN_1"/>
    <property type="match status" value="2"/>
</dbReference>
<feature type="compositionally biased region" description="Polar residues" evidence="13">
    <location>
        <begin position="419"/>
        <end position="436"/>
    </location>
</feature>
<evidence type="ECO:0000256" key="2">
    <source>
        <dbReference type="ARBA" id="ARBA00004413"/>
    </source>
</evidence>
<dbReference type="InterPro" id="IPR035892">
    <property type="entry name" value="C2_domain_sf"/>
</dbReference>
<dbReference type="EC" id="2.3.2.26" evidence="10"/>
<dbReference type="Gene3D" id="3.90.1750.10">
    <property type="entry name" value="Hect, E3 ligase catalytic domains"/>
    <property type="match status" value="1"/>
</dbReference>
<feature type="compositionally biased region" description="Low complexity" evidence="13">
    <location>
        <begin position="259"/>
        <end position="280"/>
    </location>
</feature>
<dbReference type="PANTHER" id="PTHR11254">
    <property type="entry name" value="HECT DOMAIN UBIQUITIN-PROTEIN LIGASE"/>
    <property type="match status" value="1"/>
</dbReference>
<dbReference type="SMART" id="SM00239">
    <property type="entry name" value="C2"/>
    <property type="match status" value="1"/>
</dbReference>
<dbReference type="GO" id="GO:0016567">
    <property type="term" value="P:protein ubiquitination"/>
    <property type="evidence" value="ECO:0007669"/>
    <property type="project" value="UniProtKB-UniPathway"/>
</dbReference>
<feature type="compositionally biased region" description="Low complexity" evidence="13">
    <location>
        <begin position="450"/>
        <end position="470"/>
    </location>
</feature>
<keyword evidence="4" id="KW-1003">Cell membrane</keyword>
<dbReference type="CDD" id="cd00078">
    <property type="entry name" value="HECTc"/>
    <property type="match status" value="1"/>
</dbReference>
<feature type="domain" description="WW" evidence="15">
    <location>
        <begin position="167"/>
        <end position="200"/>
    </location>
</feature>
<feature type="active site" description="Glycyl thioester intermediate" evidence="11 12">
    <location>
        <position position="838"/>
    </location>
</feature>
<dbReference type="FunFam" id="3.30.2160.10:FF:000001">
    <property type="entry name" value="E3 ubiquitin-protein ligase NEDD4-like"/>
    <property type="match status" value="1"/>
</dbReference>
<dbReference type="Gene3D" id="3.30.2160.10">
    <property type="entry name" value="Hect, E3 ligase catalytic domain"/>
    <property type="match status" value="1"/>
</dbReference>
<dbReference type="Pfam" id="PF00632">
    <property type="entry name" value="HECT"/>
    <property type="match status" value="1"/>
</dbReference>
<evidence type="ECO:0000256" key="9">
    <source>
        <dbReference type="ARBA" id="ARBA00023136"/>
    </source>
</evidence>
<evidence type="ECO:0000259" key="16">
    <source>
        <dbReference type="PROSITE" id="PS50237"/>
    </source>
</evidence>
<dbReference type="FunFam" id="2.20.70.10:FF:000014">
    <property type="entry name" value="E3 ubiquitin-protein ligase SMURF1"/>
    <property type="match status" value="1"/>
</dbReference>
<evidence type="ECO:0000259" key="15">
    <source>
        <dbReference type="PROSITE" id="PS50020"/>
    </source>
</evidence>